<organism evidence="2 3">
    <name type="scientific">Strongylus vulgaris</name>
    <name type="common">Blood worm</name>
    <dbReference type="NCBI Taxonomy" id="40348"/>
    <lineage>
        <taxon>Eukaryota</taxon>
        <taxon>Metazoa</taxon>
        <taxon>Ecdysozoa</taxon>
        <taxon>Nematoda</taxon>
        <taxon>Chromadorea</taxon>
        <taxon>Rhabditida</taxon>
        <taxon>Rhabditina</taxon>
        <taxon>Rhabditomorpha</taxon>
        <taxon>Strongyloidea</taxon>
        <taxon>Strongylidae</taxon>
        <taxon>Strongylus</taxon>
    </lineage>
</organism>
<name>A0A3P7IN41_STRVU</name>
<evidence type="ECO:0000313" key="3">
    <source>
        <dbReference type="Proteomes" id="UP000270094"/>
    </source>
</evidence>
<evidence type="ECO:0000313" key="2">
    <source>
        <dbReference type="EMBL" id="VDM74510.1"/>
    </source>
</evidence>
<evidence type="ECO:0000256" key="1">
    <source>
        <dbReference type="SAM" id="SignalP"/>
    </source>
</evidence>
<dbReference type="AlphaFoldDB" id="A0A3P7IN41"/>
<keyword evidence="3" id="KW-1185">Reference proteome</keyword>
<dbReference type="OrthoDB" id="5835031at2759"/>
<feature type="chain" id="PRO_5018313809" description="Lipocalin/cytosolic fatty-acid binding domain-containing protein" evidence="1">
    <location>
        <begin position="18"/>
        <end position="115"/>
    </location>
</feature>
<feature type="signal peptide" evidence="1">
    <location>
        <begin position="1"/>
        <end position="17"/>
    </location>
</feature>
<reference evidence="2 3" key="1">
    <citation type="submission" date="2018-11" db="EMBL/GenBank/DDBJ databases">
        <authorList>
            <consortium name="Pathogen Informatics"/>
        </authorList>
    </citation>
    <scope>NUCLEOTIDE SEQUENCE [LARGE SCALE GENOMIC DNA]</scope>
</reference>
<keyword evidence="1" id="KW-0732">Signal</keyword>
<sequence length="115" mass="12332">MATRLDLFCMVLTLCQLDNYFFAGQSASASEDEVKEFLGKVFQASNKENINKVFTIQTKNDELILESMDAKAATNADGTPANTVQIVVGSTGEQPAIHTISSGPGTVEVKSKAGW</sequence>
<dbReference type="Proteomes" id="UP000270094">
    <property type="component" value="Unassembled WGS sequence"/>
</dbReference>
<proteinExistence type="predicted"/>
<evidence type="ECO:0008006" key="4">
    <source>
        <dbReference type="Google" id="ProtNLM"/>
    </source>
</evidence>
<protein>
    <recommendedName>
        <fullName evidence="4">Lipocalin/cytosolic fatty-acid binding domain-containing protein</fullName>
    </recommendedName>
</protein>
<accession>A0A3P7IN41</accession>
<dbReference type="EMBL" id="UYYB01094507">
    <property type="protein sequence ID" value="VDM74510.1"/>
    <property type="molecule type" value="Genomic_DNA"/>
</dbReference>
<gene>
    <name evidence="2" type="ORF">SVUK_LOCUS9508</name>
</gene>